<evidence type="ECO:0000256" key="7">
    <source>
        <dbReference type="ARBA" id="ARBA00023326"/>
    </source>
</evidence>
<dbReference type="InterPro" id="IPR008928">
    <property type="entry name" value="6-hairpin_glycosidase_sf"/>
</dbReference>
<evidence type="ECO:0000256" key="5">
    <source>
        <dbReference type="ARBA" id="ARBA00023001"/>
    </source>
</evidence>
<evidence type="ECO:0000256" key="3">
    <source>
        <dbReference type="ARBA" id="ARBA00012601"/>
    </source>
</evidence>
<gene>
    <name evidence="9" type="primary">bcsZ</name>
    <name evidence="9" type="ORF">K6958_00720</name>
</gene>
<accession>A0ABY4REL9</accession>
<dbReference type="PRINTS" id="PR00735">
    <property type="entry name" value="GLHYDRLASE8"/>
</dbReference>
<keyword evidence="10" id="KW-1185">Reference proteome</keyword>
<proteinExistence type="inferred from homology"/>
<keyword evidence="4 9" id="KW-0378">Hydrolase</keyword>
<name>A0ABY4REL9_9GAMM</name>
<dbReference type="NCBIfam" id="NF008305">
    <property type="entry name" value="PRK11097.1"/>
    <property type="match status" value="1"/>
</dbReference>
<feature type="signal peptide" evidence="8">
    <location>
        <begin position="1"/>
        <end position="22"/>
    </location>
</feature>
<comment type="similarity">
    <text evidence="2">Belongs to the glycosyl hydrolase 8 (cellulase D) family.</text>
</comment>
<keyword evidence="7" id="KW-0119">Carbohydrate metabolism</keyword>
<feature type="chain" id="PRO_5047390217" description="cellulase" evidence="8">
    <location>
        <begin position="23"/>
        <end position="371"/>
    </location>
</feature>
<comment type="catalytic activity">
    <reaction evidence="1">
        <text>Endohydrolysis of (1-&gt;4)-beta-D-glucosidic linkages in cellulose, lichenin and cereal beta-D-glucans.</text>
        <dbReference type="EC" id="3.2.1.4"/>
    </reaction>
</comment>
<keyword evidence="5" id="KW-0136">Cellulose degradation</keyword>
<dbReference type="Proteomes" id="UP001056635">
    <property type="component" value="Chromosome"/>
</dbReference>
<dbReference type="InterPro" id="IPR012341">
    <property type="entry name" value="6hp_glycosidase-like_sf"/>
</dbReference>
<dbReference type="SUPFAM" id="SSF48208">
    <property type="entry name" value="Six-hairpin glycosidases"/>
    <property type="match status" value="1"/>
</dbReference>
<keyword evidence="8" id="KW-0732">Signal</keyword>
<keyword evidence="7" id="KW-0624">Polysaccharide degradation</keyword>
<reference evidence="9" key="1">
    <citation type="submission" date="2021-09" db="EMBL/GenBank/DDBJ databases">
        <title>First case of bloodstream infection caused by Mixta hanseatica sp. nov., a member of the Erwiniaceae family.</title>
        <authorList>
            <person name="Both A."/>
            <person name="Huang J."/>
            <person name="Wenzel P."/>
            <person name="Aepfelbacher M."/>
            <person name="Rohde H."/>
            <person name="Christner M."/>
            <person name="Hentschke M."/>
        </authorList>
    </citation>
    <scope>NUCLEOTIDE SEQUENCE</scope>
    <source>
        <strain evidence="9">X22927</strain>
    </source>
</reference>
<dbReference type="InterPro" id="IPR002037">
    <property type="entry name" value="Glyco_hydro_8"/>
</dbReference>
<dbReference type="EMBL" id="CP082904">
    <property type="protein sequence ID" value="UQY46022.1"/>
    <property type="molecule type" value="Genomic_DNA"/>
</dbReference>
<evidence type="ECO:0000313" key="9">
    <source>
        <dbReference type="EMBL" id="UQY46022.1"/>
    </source>
</evidence>
<protein>
    <recommendedName>
        <fullName evidence="3">cellulase</fullName>
        <ecNumber evidence="3">3.2.1.4</ecNumber>
    </recommendedName>
</protein>
<keyword evidence="6 9" id="KW-0326">Glycosidase</keyword>
<evidence type="ECO:0000313" key="10">
    <source>
        <dbReference type="Proteomes" id="UP001056635"/>
    </source>
</evidence>
<evidence type="ECO:0000256" key="2">
    <source>
        <dbReference type="ARBA" id="ARBA00009209"/>
    </source>
</evidence>
<evidence type="ECO:0000256" key="1">
    <source>
        <dbReference type="ARBA" id="ARBA00000966"/>
    </source>
</evidence>
<organism evidence="9 10">
    <name type="scientific">Mixta hanseatica</name>
    <dbReference type="NCBI Taxonomy" id="2872648"/>
    <lineage>
        <taxon>Bacteria</taxon>
        <taxon>Pseudomonadati</taxon>
        <taxon>Pseudomonadota</taxon>
        <taxon>Gammaproteobacteria</taxon>
        <taxon>Enterobacterales</taxon>
        <taxon>Erwiniaceae</taxon>
        <taxon>Mixta</taxon>
    </lineage>
</organism>
<dbReference type="GO" id="GO:0008810">
    <property type="term" value="F:cellulase activity"/>
    <property type="evidence" value="ECO:0007669"/>
    <property type="project" value="UniProtKB-EC"/>
</dbReference>
<dbReference type="Gene3D" id="1.50.10.10">
    <property type="match status" value="1"/>
</dbReference>
<evidence type="ECO:0000256" key="6">
    <source>
        <dbReference type="ARBA" id="ARBA00023295"/>
    </source>
</evidence>
<sequence length="371" mass="41193">MALILRGALLALMLLAAGRASADCTAWPEWEQFKQDYISDQGRVIDPWEGKNITTSEGQSYALFFALVANDRPTFDRLLSWTENNLAAGDLTQRLPAWLWGQESKSGKWQVLDENPASDADLWIGWTLLQASQLWHSRSYQVTGTLLLNRVAKEEVADLKGFGLMLMPGKAGFIQPDSWMINPSYLPLQLLTRLSALKGPWPEINRNALRLLQETAPKGFAPDWYVWQSGSGWRPDKAKGPIGGYDAIRVYLWAGMLSDDDPRKATLLAHLAPMARLTEASGNPPERVNVLTGEMTNHGNVGFSAALLPFLQGSYALTAQQQRVQQQPPGSDAYYSSVLNLFGSGWSDNRYRFTAQGDLLPAWDSQCVTSD</sequence>
<dbReference type="EC" id="3.2.1.4" evidence="3"/>
<evidence type="ECO:0000256" key="8">
    <source>
        <dbReference type="SAM" id="SignalP"/>
    </source>
</evidence>
<dbReference type="Pfam" id="PF01270">
    <property type="entry name" value="Glyco_hydro_8"/>
    <property type="match status" value="1"/>
</dbReference>
<evidence type="ECO:0000256" key="4">
    <source>
        <dbReference type="ARBA" id="ARBA00022801"/>
    </source>
</evidence>